<gene>
    <name evidence="2" type="ORF">PXEA_LOCUS30540</name>
</gene>
<proteinExistence type="predicted"/>
<evidence type="ECO:0000313" key="3">
    <source>
        <dbReference type="Proteomes" id="UP000784294"/>
    </source>
</evidence>
<reference evidence="2" key="1">
    <citation type="submission" date="2018-11" db="EMBL/GenBank/DDBJ databases">
        <authorList>
            <consortium name="Pathogen Informatics"/>
        </authorList>
    </citation>
    <scope>NUCLEOTIDE SEQUENCE</scope>
</reference>
<evidence type="ECO:0000256" key="1">
    <source>
        <dbReference type="SAM" id="MobiDB-lite"/>
    </source>
</evidence>
<feature type="region of interest" description="Disordered" evidence="1">
    <location>
        <begin position="179"/>
        <end position="198"/>
    </location>
</feature>
<keyword evidence="3" id="KW-1185">Reference proteome</keyword>
<name>A0A3S5B5I0_9PLAT</name>
<feature type="region of interest" description="Disordered" evidence="1">
    <location>
        <begin position="203"/>
        <end position="225"/>
    </location>
</feature>
<protein>
    <submittedName>
        <fullName evidence="2">Uncharacterized protein</fullName>
    </submittedName>
</protein>
<dbReference type="Proteomes" id="UP000784294">
    <property type="component" value="Unassembled WGS sequence"/>
</dbReference>
<sequence length="248" mass="27704">MVERAIDDLAQRAEHRQTGWEAGLVYPREHNSRCLARPEAMSSVWTVRGEGGREQVPRGHMPERAGESRLSLLLFLLLHLKTQHVSHMLLLPPHVTFVKATQGPIILPLTNPDRPEGSRNYAKGLVDRGEAPPSRFVVQTTDSRPVYTRTDDNGEGTLGISVYLRQSACFCVHMSRRSRPINGNTRRSRRLAQARGLRSSVIRRPSSRDNCRDEQSGAGESTNSSTNHLIGLQMLHHIKLGLSVVKAD</sequence>
<feature type="compositionally biased region" description="Basic and acidic residues" evidence="1">
    <location>
        <begin position="206"/>
        <end position="215"/>
    </location>
</feature>
<dbReference type="EMBL" id="CAAALY010253996">
    <property type="protein sequence ID" value="VEL37100.1"/>
    <property type="molecule type" value="Genomic_DNA"/>
</dbReference>
<comment type="caution">
    <text evidence="2">The sequence shown here is derived from an EMBL/GenBank/DDBJ whole genome shotgun (WGS) entry which is preliminary data.</text>
</comment>
<accession>A0A3S5B5I0</accession>
<evidence type="ECO:0000313" key="2">
    <source>
        <dbReference type="EMBL" id="VEL37100.1"/>
    </source>
</evidence>
<dbReference type="AlphaFoldDB" id="A0A3S5B5I0"/>
<organism evidence="2 3">
    <name type="scientific">Protopolystoma xenopodis</name>
    <dbReference type="NCBI Taxonomy" id="117903"/>
    <lineage>
        <taxon>Eukaryota</taxon>
        <taxon>Metazoa</taxon>
        <taxon>Spiralia</taxon>
        <taxon>Lophotrochozoa</taxon>
        <taxon>Platyhelminthes</taxon>
        <taxon>Monogenea</taxon>
        <taxon>Polyopisthocotylea</taxon>
        <taxon>Polystomatidea</taxon>
        <taxon>Polystomatidae</taxon>
        <taxon>Protopolystoma</taxon>
    </lineage>
</organism>